<organism evidence="1 2">
    <name type="scientific">Pedobacter caeni</name>
    <dbReference type="NCBI Taxonomy" id="288992"/>
    <lineage>
        <taxon>Bacteria</taxon>
        <taxon>Pseudomonadati</taxon>
        <taxon>Bacteroidota</taxon>
        <taxon>Sphingobacteriia</taxon>
        <taxon>Sphingobacteriales</taxon>
        <taxon>Sphingobacteriaceae</taxon>
        <taxon>Pedobacter</taxon>
    </lineage>
</organism>
<evidence type="ECO:0000313" key="1">
    <source>
        <dbReference type="EMBL" id="SHF69517.1"/>
    </source>
</evidence>
<dbReference type="AlphaFoldDB" id="A0A1M5DR99"/>
<reference evidence="2" key="1">
    <citation type="submission" date="2016-11" db="EMBL/GenBank/DDBJ databases">
        <authorList>
            <person name="Varghese N."/>
            <person name="Submissions S."/>
        </authorList>
    </citation>
    <scope>NUCLEOTIDE SEQUENCE [LARGE SCALE GENOMIC DNA]</scope>
    <source>
        <strain evidence="2">DSM 16990</strain>
    </source>
</reference>
<sequence length="165" mass="19667">MKIAINDLELTFRKCDAEQFKTKWTATLLYAPYELDFEFDESLFFDKKSNEIKIDWKLIEEFVLHIIKNLDLIQSKGISVLEELHKQVFGKEELLKTEGYFQTGGVELKRYRKEEYTTTYYHFAYDVHYFLESRKNFEMDSYHSYQAQFSSHNGLTICGVSRFGS</sequence>
<keyword evidence="2" id="KW-1185">Reference proteome</keyword>
<gene>
    <name evidence="1" type="ORF">SAMN04488522_103351</name>
</gene>
<dbReference type="EMBL" id="FQUQ01000003">
    <property type="protein sequence ID" value="SHF69517.1"/>
    <property type="molecule type" value="Genomic_DNA"/>
</dbReference>
<evidence type="ECO:0000313" key="2">
    <source>
        <dbReference type="Proteomes" id="UP000184287"/>
    </source>
</evidence>
<dbReference type="OrthoDB" id="10008788at2"/>
<dbReference type="RefSeq" id="WP_073232157.1">
    <property type="nucleotide sequence ID" value="NZ_FQUQ01000003.1"/>
</dbReference>
<accession>A0A1M5DR99</accession>
<name>A0A1M5DR99_9SPHI</name>
<dbReference type="Proteomes" id="UP000184287">
    <property type="component" value="Unassembled WGS sequence"/>
</dbReference>
<proteinExistence type="predicted"/>
<protein>
    <submittedName>
        <fullName evidence="1">Uncharacterized protein</fullName>
    </submittedName>
</protein>